<name>A0ABN0TCU8_9GAMM</name>
<keyword evidence="7 12" id="KW-0798">TonB box</keyword>
<dbReference type="InterPro" id="IPR010105">
    <property type="entry name" value="TonB_sidphr_rcpt"/>
</dbReference>
<evidence type="ECO:0000256" key="4">
    <source>
        <dbReference type="ARBA" id="ARBA00022452"/>
    </source>
</evidence>
<dbReference type="Pfam" id="PF07715">
    <property type="entry name" value="Plug"/>
    <property type="match status" value="1"/>
</dbReference>
<evidence type="ECO:0000256" key="14">
    <source>
        <dbReference type="SAM" id="SignalP"/>
    </source>
</evidence>
<comment type="caution">
    <text evidence="17">The sequence shown here is derived from an EMBL/GenBank/DDBJ whole genome shotgun (WGS) entry which is preliminary data.</text>
</comment>
<protein>
    <submittedName>
        <fullName evidence="17">TonB-dependent receptor</fullName>
    </submittedName>
</protein>
<gene>
    <name evidence="17" type="ORF">GCM10008964_07530</name>
</gene>
<dbReference type="PANTHER" id="PTHR32552">
    <property type="entry name" value="FERRICHROME IRON RECEPTOR-RELATED"/>
    <property type="match status" value="1"/>
</dbReference>
<comment type="similarity">
    <text evidence="2 11 13">Belongs to the TonB-dependent receptor family.</text>
</comment>
<dbReference type="SUPFAM" id="SSF56935">
    <property type="entry name" value="Porins"/>
    <property type="match status" value="1"/>
</dbReference>
<evidence type="ECO:0000256" key="8">
    <source>
        <dbReference type="ARBA" id="ARBA00023136"/>
    </source>
</evidence>
<evidence type="ECO:0000256" key="6">
    <source>
        <dbReference type="ARBA" id="ARBA00022729"/>
    </source>
</evidence>
<keyword evidence="10 11" id="KW-0998">Cell outer membrane</keyword>
<evidence type="ECO:0000256" key="12">
    <source>
        <dbReference type="PROSITE-ProRule" id="PRU10143"/>
    </source>
</evidence>
<feature type="domain" description="TonB-dependent receptor plug" evidence="16">
    <location>
        <begin position="74"/>
        <end position="173"/>
    </location>
</feature>
<keyword evidence="4 11" id="KW-1134">Transmembrane beta strand</keyword>
<dbReference type="PROSITE" id="PS52016">
    <property type="entry name" value="TONB_DEPENDENT_REC_3"/>
    <property type="match status" value="1"/>
</dbReference>
<organism evidence="17 18">
    <name type="scientific">Methylophaga marina</name>
    <dbReference type="NCBI Taxonomy" id="45495"/>
    <lineage>
        <taxon>Bacteria</taxon>
        <taxon>Pseudomonadati</taxon>
        <taxon>Pseudomonadota</taxon>
        <taxon>Gammaproteobacteria</taxon>
        <taxon>Thiotrichales</taxon>
        <taxon>Piscirickettsiaceae</taxon>
        <taxon>Methylophaga</taxon>
    </lineage>
</organism>
<evidence type="ECO:0000256" key="1">
    <source>
        <dbReference type="ARBA" id="ARBA00004571"/>
    </source>
</evidence>
<proteinExistence type="inferred from homology"/>
<keyword evidence="9 17" id="KW-0675">Receptor</keyword>
<dbReference type="Pfam" id="PF00593">
    <property type="entry name" value="TonB_dep_Rec_b-barrel"/>
    <property type="match status" value="1"/>
</dbReference>
<dbReference type="NCBIfam" id="TIGR01783">
    <property type="entry name" value="TonB-siderophor"/>
    <property type="match status" value="1"/>
</dbReference>
<dbReference type="PROSITE" id="PS00430">
    <property type="entry name" value="TONB_DEPENDENT_REC_1"/>
    <property type="match status" value="1"/>
</dbReference>
<evidence type="ECO:0000256" key="5">
    <source>
        <dbReference type="ARBA" id="ARBA00022692"/>
    </source>
</evidence>
<keyword evidence="6 14" id="KW-0732">Signal</keyword>
<keyword evidence="18" id="KW-1185">Reference proteome</keyword>
<keyword evidence="3 11" id="KW-0813">Transport</keyword>
<dbReference type="EMBL" id="BAAADG010000003">
    <property type="protein sequence ID" value="GAA0218463.1"/>
    <property type="molecule type" value="Genomic_DNA"/>
</dbReference>
<dbReference type="PANTHER" id="PTHR32552:SF82">
    <property type="entry name" value="FCUA PROTEIN"/>
    <property type="match status" value="1"/>
</dbReference>
<evidence type="ECO:0000256" key="11">
    <source>
        <dbReference type="PROSITE-ProRule" id="PRU01360"/>
    </source>
</evidence>
<reference evidence="17 18" key="1">
    <citation type="journal article" date="2019" name="Int. J. Syst. Evol. Microbiol.">
        <title>The Global Catalogue of Microorganisms (GCM) 10K type strain sequencing project: providing services to taxonomists for standard genome sequencing and annotation.</title>
        <authorList>
            <consortium name="The Broad Institute Genomics Platform"/>
            <consortium name="The Broad Institute Genome Sequencing Center for Infectious Disease"/>
            <person name="Wu L."/>
            <person name="Ma J."/>
        </authorList>
    </citation>
    <scope>NUCLEOTIDE SEQUENCE [LARGE SCALE GENOMIC DNA]</scope>
    <source>
        <strain evidence="17 18">JCM 6886</strain>
    </source>
</reference>
<evidence type="ECO:0000256" key="2">
    <source>
        <dbReference type="ARBA" id="ARBA00009810"/>
    </source>
</evidence>
<dbReference type="CDD" id="cd01347">
    <property type="entry name" value="ligand_gated_channel"/>
    <property type="match status" value="1"/>
</dbReference>
<feature type="short sequence motif" description="TonB box" evidence="12">
    <location>
        <begin position="37"/>
        <end position="43"/>
    </location>
</feature>
<dbReference type="Gene3D" id="2.40.170.20">
    <property type="entry name" value="TonB-dependent receptor, beta-barrel domain"/>
    <property type="match status" value="1"/>
</dbReference>
<evidence type="ECO:0000259" key="15">
    <source>
        <dbReference type="Pfam" id="PF00593"/>
    </source>
</evidence>
<dbReference type="Proteomes" id="UP001501476">
    <property type="component" value="Unassembled WGS sequence"/>
</dbReference>
<sequence length="725" mass="79052">MRRKLICTSMLIAIGTMNTAYSADSTLNSDIPIELDTLSVTASADASAEGLAPAFAGGQVAEGGRAGILGTKDNLDTPFSITSYTNEFIQDRQAQSVGDVLRYDPTVQVTRGFGNFQEAYMIRGFTTSSDAVAYNGLYNLLPRQYIATELFERVEVLRGASAFLTGANPLGGAIGGSINLLPKRAPNYDLNRVTLGASMNDKRNIAADIARRFGENDEFGVRVNAAHHNGGTSIDDEQAELNLFNIGLDYQGERLRLSADIGYQNNQLDHTRTNVSITGLSRVPSAPDASDNWAQPWSYSNEEDKFGTFRAEYDFTDDVTAWAAYGMRRSDEANTLANLTVTDAASGDGTFYRFDNTREDRVDTGELGLRGHLDTGVVGHDWVVAYSYFQLETKNAYAMDFFNTTNTNLYAPVYMNKPVISGSAFIGNNLASPALNTRTKFNSFAIGDTLSFMDERLQLTLGARHQAIKVDNYAYNTGIRTSYEDSEITPAIGSVYKLSEQVSVYANYIESLVAGDSAPSTALNVGEALSPYVSEQKEVGLKYETETFGTGLAYFTTDEPRTLTGNDNIFRESGENEHQGIELTLYGKATDNLKLLGGVTWLDAKQKGTGDATTEGKRAIGVAEWMAVMGAEWEVPQIEGLAVDGEVHYVSSRYANAANTLKLDDWTTVGLGARYLVNIGNQDLTLRARVDNLFDRDYWSSANDSGQITLGAPRTVSISATVDFY</sequence>
<evidence type="ECO:0000256" key="10">
    <source>
        <dbReference type="ARBA" id="ARBA00023237"/>
    </source>
</evidence>
<dbReference type="InterPro" id="IPR037066">
    <property type="entry name" value="Plug_dom_sf"/>
</dbReference>
<dbReference type="InterPro" id="IPR000531">
    <property type="entry name" value="Beta-barrel_TonB"/>
</dbReference>
<dbReference type="InterPro" id="IPR039426">
    <property type="entry name" value="TonB-dep_rcpt-like"/>
</dbReference>
<accession>A0ABN0TCU8</accession>
<evidence type="ECO:0000259" key="16">
    <source>
        <dbReference type="Pfam" id="PF07715"/>
    </source>
</evidence>
<evidence type="ECO:0000256" key="9">
    <source>
        <dbReference type="ARBA" id="ARBA00023170"/>
    </source>
</evidence>
<evidence type="ECO:0000256" key="3">
    <source>
        <dbReference type="ARBA" id="ARBA00022448"/>
    </source>
</evidence>
<evidence type="ECO:0000256" key="13">
    <source>
        <dbReference type="RuleBase" id="RU003357"/>
    </source>
</evidence>
<evidence type="ECO:0000313" key="17">
    <source>
        <dbReference type="EMBL" id="GAA0218463.1"/>
    </source>
</evidence>
<keyword evidence="8 11" id="KW-0472">Membrane</keyword>
<dbReference type="InterPro" id="IPR010916">
    <property type="entry name" value="TonB_box_CS"/>
</dbReference>
<keyword evidence="5 11" id="KW-0812">Transmembrane</keyword>
<dbReference type="RefSeq" id="WP_286304850.1">
    <property type="nucleotide sequence ID" value="NZ_AP027741.1"/>
</dbReference>
<dbReference type="InterPro" id="IPR036942">
    <property type="entry name" value="Beta-barrel_TonB_sf"/>
</dbReference>
<feature type="chain" id="PRO_5046452169" evidence="14">
    <location>
        <begin position="23"/>
        <end position="725"/>
    </location>
</feature>
<dbReference type="Gene3D" id="2.170.130.10">
    <property type="entry name" value="TonB-dependent receptor, plug domain"/>
    <property type="match status" value="1"/>
</dbReference>
<evidence type="ECO:0000313" key="18">
    <source>
        <dbReference type="Proteomes" id="UP001501476"/>
    </source>
</evidence>
<dbReference type="InterPro" id="IPR012910">
    <property type="entry name" value="Plug_dom"/>
</dbReference>
<feature type="signal peptide" evidence="14">
    <location>
        <begin position="1"/>
        <end position="22"/>
    </location>
</feature>
<evidence type="ECO:0000256" key="7">
    <source>
        <dbReference type="ARBA" id="ARBA00023077"/>
    </source>
</evidence>
<comment type="subcellular location">
    <subcellularLocation>
        <location evidence="1 11">Cell outer membrane</location>
        <topology evidence="1 11">Multi-pass membrane protein</topology>
    </subcellularLocation>
</comment>
<feature type="domain" description="TonB-dependent receptor-like beta-barrel" evidence="15">
    <location>
        <begin position="252"/>
        <end position="693"/>
    </location>
</feature>